<dbReference type="Gene3D" id="3.40.50.2000">
    <property type="entry name" value="Glycogen Phosphorylase B"/>
    <property type="match status" value="2"/>
</dbReference>
<dbReference type="Pfam" id="PF13439">
    <property type="entry name" value="Glyco_transf_4"/>
    <property type="match status" value="1"/>
</dbReference>
<keyword evidence="1" id="KW-0328">Glycosyltransferase</keyword>
<evidence type="ECO:0000313" key="6">
    <source>
        <dbReference type="Proteomes" id="UP001501563"/>
    </source>
</evidence>
<evidence type="ECO:0000256" key="1">
    <source>
        <dbReference type="ARBA" id="ARBA00022676"/>
    </source>
</evidence>
<organism evidence="5 6">
    <name type="scientific">Streptomyces lannensis</name>
    <dbReference type="NCBI Taxonomy" id="766498"/>
    <lineage>
        <taxon>Bacteria</taxon>
        <taxon>Bacillati</taxon>
        <taxon>Actinomycetota</taxon>
        <taxon>Actinomycetes</taxon>
        <taxon>Kitasatosporales</taxon>
        <taxon>Streptomycetaceae</taxon>
        <taxon>Streptomyces</taxon>
    </lineage>
</organism>
<proteinExistence type="predicted"/>
<evidence type="ECO:0000259" key="3">
    <source>
        <dbReference type="Pfam" id="PF00534"/>
    </source>
</evidence>
<evidence type="ECO:0000256" key="2">
    <source>
        <dbReference type="ARBA" id="ARBA00022679"/>
    </source>
</evidence>
<dbReference type="Proteomes" id="UP001501563">
    <property type="component" value="Unassembled WGS sequence"/>
</dbReference>
<dbReference type="InterPro" id="IPR001296">
    <property type="entry name" value="Glyco_trans_1"/>
</dbReference>
<keyword evidence="2" id="KW-0808">Transferase</keyword>
<feature type="domain" description="Glycosyltransferase subfamily 4-like N-terminal" evidence="4">
    <location>
        <begin position="100"/>
        <end position="273"/>
    </location>
</feature>
<dbReference type="InterPro" id="IPR028098">
    <property type="entry name" value="Glyco_trans_4-like_N"/>
</dbReference>
<dbReference type="InterPro" id="IPR050194">
    <property type="entry name" value="Glycosyltransferase_grp1"/>
</dbReference>
<gene>
    <name evidence="5" type="ORF">GCM10022207_94500</name>
</gene>
<dbReference type="EMBL" id="BAAAZA010000096">
    <property type="protein sequence ID" value="GAA3910262.1"/>
    <property type="molecule type" value="Genomic_DNA"/>
</dbReference>
<keyword evidence="6" id="KW-1185">Reference proteome</keyword>
<evidence type="ECO:0000259" key="4">
    <source>
        <dbReference type="Pfam" id="PF13439"/>
    </source>
</evidence>
<feature type="domain" description="Glycosyl transferase family 1" evidence="3">
    <location>
        <begin position="286"/>
        <end position="455"/>
    </location>
</feature>
<evidence type="ECO:0008006" key="7">
    <source>
        <dbReference type="Google" id="ProtNLM"/>
    </source>
</evidence>
<dbReference type="PANTHER" id="PTHR45947">
    <property type="entry name" value="SULFOQUINOVOSYL TRANSFERASE SQD2"/>
    <property type="match status" value="1"/>
</dbReference>
<dbReference type="Pfam" id="PF00534">
    <property type="entry name" value="Glycos_transf_1"/>
    <property type="match status" value="1"/>
</dbReference>
<protein>
    <recommendedName>
        <fullName evidence="7">Glycosyl transferase</fullName>
    </recommendedName>
</protein>
<dbReference type="SUPFAM" id="SSF53756">
    <property type="entry name" value="UDP-Glycosyltransferase/glycogen phosphorylase"/>
    <property type="match status" value="1"/>
</dbReference>
<dbReference type="CDD" id="cd03794">
    <property type="entry name" value="GT4_WbuB-like"/>
    <property type="match status" value="1"/>
</dbReference>
<dbReference type="PANTHER" id="PTHR45947:SF3">
    <property type="entry name" value="SULFOQUINOVOSYL TRANSFERASE SQD2"/>
    <property type="match status" value="1"/>
</dbReference>
<comment type="caution">
    <text evidence="5">The sequence shown here is derived from an EMBL/GenBank/DDBJ whole genome shotgun (WGS) entry which is preliminary data.</text>
</comment>
<accession>A0ABP7LX01</accession>
<reference evidence="6" key="1">
    <citation type="journal article" date="2019" name="Int. J. Syst. Evol. Microbiol.">
        <title>The Global Catalogue of Microorganisms (GCM) 10K type strain sequencing project: providing services to taxonomists for standard genome sequencing and annotation.</title>
        <authorList>
            <consortium name="The Broad Institute Genomics Platform"/>
            <consortium name="The Broad Institute Genome Sequencing Center for Infectious Disease"/>
            <person name="Wu L."/>
            <person name="Ma J."/>
        </authorList>
    </citation>
    <scope>NUCLEOTIDE SEQUENCE [LARGE SCALE GENOMIC DNA]</scope>
    <source>
        <strain evidence="6">JCM 16578</strain>
    </source>
</reference>
<dbReference type="RefSeq" id="WP_345554807.1">
    <property type="nucleotide sequence ID" value="NZ_BAAAZA010000096.1"/>
</dbReference>
<evidence type="ECO:0000313" key="5">
    <source>
        <dbReference type="EMBL" id="GAA3910262.1"/>
    </source>
</evidence>
<name>A0ABP7LX01_9ACTN</name>
<sequence>MSRRPVRALTLAVSVAWAELRHNPLRAALLAVRLLPAPVRRALRPLEARLRAAPTGMSDESCPARVPAPPGRAILPVRGRVLHLVVRGVPHEQEAPALRTQELTRAQSAAGLDPHVVTRIGFPVTQGVFDARPLHLLEGVPQHRLLPRWLPYGPGPVLARNAELAARLVERVRPSVLHASGDHGDGRVALALRETYGLPVVYEVRVFREESWLAEARGRSRGDAAYRARRELETYCMRESDAVLTPGEAMKEEIVSRGVPEERVHVVPHAVDPLFLEPLPDGGPLRARLGIGPEEYVVGTVGGLTRHEGIGTLLEAGAELRHRGVPLRLLVVGDGPERRALQELAGRLGLGDGTALFTGRVPLQQVRNHHAVLDVFAVPRTDERVCHLVTPLEPVEAMASGLPVVASDVPAMRELVESGVNGRLIPSKSPLAWAEALELLLENPRTQDAWGAAGRALVTRERTWARVAATTRDTYRALGCL</sequence>